<feature type="compositionally biased region" description="Basic residues" evidence="1">
    <location>
        <begin position="117"/>
        <end position="131"/>
    </location>
</feature>
<dbReference type="EMBL" id="JAYDYQ010001337">
    <property type="protein sequence ID" value="KAK4487681.1"/>
    <property type="molecule type" value="Genomic_DNA"/>
</dbReference>
<dbReference type="InterPro" id="IPR044730">
    <property type="entry name" value="RNase_H-like_dom_plant"/>
</dbReference>
<proteinExistence type="predicted"/>
<dbReference type="Pfam" id="PF13456">
    <property type="entry name" value="RVT_3"/>
    <property type="match status" value="1"/>
</dbReference>
<evidence type="ECO:0000259" key="2">
    <source>
        <dbReference type="Pfam" id="PF13456"/>
    </source>
</evidence>
<feature type="compositionally biased region" description="Low complexity" evidence="1">
    <location>
        <begin position="106"/>
        <end position="116"/>
    </location>
</feature>
<comment type="caution">
    <text evidence="3">The sequence shown here is derived from an EMBL/GenBank/DDBJ whole genome shotgun (WGS) entry which is preliminary data.</text>
</comment>
<evidence type="ECO:0000313" key="4">
    <source>
        <dbReference type="Proteomes" id="UP001291926"/>
    </source>
</evidence>
<dbReference type="InterPro" id="IPR012337">
    <property type="entry name" value="RNaseH-like_sf"/>
</dbReference>
<organism evidence="3 4">
    <name type="scientific">Penstemon davidsonii</name>
    <dbReference type="NCBI Taxonomy" id="160366"/>
    <lineage>
        <taxon>Eukaryota</taxon>
        <taxon>Viridiplantae</taxon>
        <taxon>Streptophyta</taxon>
        <taxon>Embryophyta</taxon>
        <taxon>Tracheophyta</taxon>
        <taxon>Spermatophyta</taxon>
        <taxon>Magnoliopsida</taxon>
        <taxon>eudicotyledons</taxon>
        <taxon>Gunneridae</taxon>
        <taxon>Pentapetalae</taxon>
        <taxon>asterids</taxon>
        <taxon>lamiids</taxon>
        <taxon>Lamiales</taxon>
        <taxon>Plantaginaceae</taxon>
        <taxon>Cheloneae</taxon>
        <taxon>Penstemon</taxon>
    </lineage>
</organism>
<dbReference type="SUPFAM" id="SSF53098">
    <property type="entry name" value="Ribonuclease H-like"/>
    <property type="match status" value="1"/>
</dbReference>
<dbReference type="Proteomes" id="UP001291926">
    <property type="component" value="Unassembled WGS sequence"/>
</dbReference>
<dbReference type="InterPro" id="IPR036397">
    <property type="entry name" value="RNaseH_sf"/>
</dbReference>
<dbReference type="Gene3D" id="3.30.420.10">
    <property type="entry name" value="Ribonuclease H-like superfamily/Ribonuclease H"/>
    <property type="match status" value="1"/>
</dbReference>
<reference evidence="3 4" key="1">
    <citation type="journal article" date="2023" name="bioRxiv">
        <title>Genome report: Whole genome sequence and annotation of Penstemon davidsonii.</title>
        <authorList>
            <person name="Ostevik K.L."/>
            <person name="Alabady M."/>
            <person name="Zhang M."/>
            <person name="Rausher M.D."/>
        </authorList>
    </citation>
    <scope>NUCLEOTIDE SEQUENCE [LARGE SCALE GENOMIC DNA]</scope>
    <source>
        <strain evidence="3">DNT005</strain>
        <tissue evidence="3">Whole leaf</tissue>
    </source>
</reference>
<feature type="region of interest" description="Disordered" evidence="1">
    <location>
        <begin position="219"/>
        <end position="245"/>
    </location>
</feature>
<feature type="compositionally biased region" description="Polar residues" evidence="1">
    <location>
        <begin position="219"/>
        <end position="232"/>
    </location>
</feature>
<dbReference type="PANTHER" id="PTHR47723:SF19">
    <property type="entry name" value="POLYNUCLEOTIDYL TRANSFERASE, RIBONUCLEASE H-LIKE SUPERFAMILY PROTEIN"/>
    <property type="match status" value="1"/>
</dbReference>
<name>A0ABR0DEL4_9LAMI</name>
<dbReference type="InterPro" id="IPR002156">
    <property type="entry name" value="RNaseH_domain"/>
</dbReference>
<dbReference type="PANTHER" id="PTHR47723">
    <property type="entry name" value="OS05G0353850 PROTEIN"/>
    <property type="match status" value="1"/>
</dbReference>
<feature type="region of interest" description="Disordered" evidence="1">
    <location>
        <begin position="106"/>
        <end position="143"/>
    </location>
</feature>
<sequence length="306" mass="34401">MPLDPSSAEAMAALKALEFAREQNWNKIILEGDSSNIMAAIEGDVGSHTSYGNIIADIKRLASGFESFKVRHVFREGNRAAHELAKLSSTESFVSNSLPLSILDIQQQQQQQQQQKQKQKQKQKPKPKPKPKQPAQVQSPPAKSCIEVGKFGMEEDVGMLKRDKNVLMQELVRLRQQQQTTDHQLQTVGQRVHVMEQRLQQMMSFLANAMQSPSFVSQLVHQQGESNRQISGGSKKRRLPSQDEENLARKCSIALPDGQIVKYQPLMNEAAKAMLRKILNMNTPSRLESKLINGNGFLIDNVHTLQ</sequence>
<dbReference type="InterPro" id="IPR053151">
    <property type="entry name" value="RNase_H-like"/>
</dbReference>
<protein>
    <recommendedName>
        <fullName evidence="2">RNase H type-1 domain-containing protein</fullName>
    </recommendedName>
</protein>
<evidence type="ECO:0000256" key="1">
    <source>
        <dbReference type="SAM" id="MobiDB-lite"/>
    </source>
</evidence>
<keyword evidence="4" id="KW-1185">Reference proteome</keyword>
<evidence type="ECO:0000313" key="3">
    <source>
        <dbReference type="EMBL" id="KAK4487681.1"/>
    </source>
</evidence>
<gene>
    <name evidence="3" type="ORF">RD792_005663</name>
</gene>
<feature type="domain" description="RNase H type-1" evidence="2">
    <location>
        <begin position="5"/>
        <end position="87"/>
    </location>
</feature>
<dbReference type="CDD" id="cd06222">
    <property type="entry name" value="RNase_H_like"/>
    <property type="match status" value="1"/>
</dbReference>
<accession>A0ABR0DEL4</accession>